<sequence>MMVVARDKRRRIEKVMGSQKRKGKNMKKRKKHGWGMSQFYQCA</sequence>
<gene>
    <name evidence="2" type="ORF">E2C01_048338</name>
</gene>
<dbReference type="Proteomes" id="UP000324222">
    <property type="component" value="Unassembled WGS sequence"/>
</dbReference>
<comment type="caution">
    <text evidence="2">The sequence shown here is derived from an EMBL/GenBank/DDBJ whole genome shotgun (WGS) entry which is preliminary data.</text>
</comment>
<protein>
    <submittedName>
        <fullName evidence="2">Uncharacterized protein</fullName>
    </submittedName>
</protein>
<evidence type="ECO:0000313" key="2">
    <source>
        <dbReference type="EMBL" id="MPC54422.1"/>
    </source>
</evidence>
<evidence type="ECO:0000256" key="1">
    <source>
        <dbReference type="SAM" id="MobiDB-lite"/>
    </source>
</evidence>
<feature type="compositionally biased region" description="Basic residues" evidence="1">
    <location>
        <begin position="19"/>
        <end position="33"/>
    </location>
</feature>
<organism evidence="2 3">
    <name type="scientific">Portunus trituberculatus</name>
    <name type="common">Swimming crab</name>
    <name type="synonym">Neptunus trituberculatus</name>
    <dbReference type="NCBI Taxonomy" id="210409"/>
    <lineage>
        <taxon>Eukaryota</taxon>
        <taxon>Metazoa</taxon>
        <taxon>Ecdysozoa</taxon>
        <taxon>Arthropoda</taxon>
        <taxon>Crustacea</taxon>
        <taxon>Multicrustacea</taxon>
        <taxon>Malacostraca</taxon>
        <taxon>Eumalacostraca</taxon>
        <taxon>Eucarida</taxon>
        <taxon>Decapoda</taxon>
        <taxon>Pleocyemata</taxon>
        <taxon>Brachyura</taxon>
        <taxon>Eubrachyura</taxon>
        <taxon>Portunoidea</taxon>
        <taxon>Portunidae</taxon>
        <taxon>Portuninae</taxon>
        <taxon>Portunus</taxon>
    </lineage>
</organism>
<proteinExistence type="predicted"/>
<accession>A0A5B7G655</accession>
<keyword evidence="3" id="KW-1185">Reference proteome</keyword>
<evidence type="ECO:0000313" key="3">
    <source>
        <dbReference type="Proteomes" id="UP000324222"/>
    </source>
</evidence>
<feature type="region of interest" description="Disordered" evidence="1">
    <location>
        <begin position="15"/>
        <end position="43"/>
    </location>
</feature>
<dbReference type="AlphaFoldDB" id="A0A5B7G655"/>
<name>A0A5B7G655_PORTR</name>
<dbReference type="EMBL" id="VSRR010012345">
    <property type="protein sequence ID" value="MPC54422.1"/>
    <property type="molecule type" value="Genomic_DNA"/>
</dbReference>
<reference evidence="2 3" key="1">
    <citation type="submission" date="2019-05" db="EMBL/GenBank/DDBJ databases">
        <title>Another draft genome of Portunus trituberculatus and its Hox gene families provides insights of decapod evolution.</title>
        <authorList>
            <person name="Jeong J.-H."/>
            <person name="Song I."/>
            <person name="Kim S."/>
            <person name="Choi T."/>
            <person name="Kim D."/>
            <person name="Ryu S."/>
            <person name="Kim W."/>
        </authorList>
    </citation>
    <scope>NUCLEOTIDE SEQUENCE [LARGE SCALE GENOMIC DNA]</scope>
    <source>
        <tissue evidence="2">Muscle</tissue>
    </source>
</reference>